<keyword evidence="4" id="KW-0687">Ribonucleoprotein</keyword>
<dbReference type="GO" id="GO:0022625">
    <property type="term" value="C:cytosolic large ribosomal subunit"/>
    <property type="evidence" value="ECO:0007669"/>
    <property type="project" value="TreeGrafter"/>
</dbReference>
<evidence type="ECO:0000256" key="4">
    <source>
        <dbReference type="ARBA" id="ARBA00023274"/>
    </source>
</evidence>
<evidence type="ECO:0000256" key="2">
    <source>
        <dbReference type="ARBA" id="ARBA00022884"/>
    </source>
</evidence>
<dbReference type="Gene3D" id="2.40.240.10">
    <property type="entry name" value="Ribosomal Protein L25, Chain P"/>
    <property type="match status" value="1"/>
</dbReference>
<dbReference type="EMBL" id="JAGQKX010000034">
    <property type="protein sequence ID" value="MCA9390122.1"/>
    <property type="molecule type" value="Genomic_DNA"/>
</dbReference>
<keyword evidence="1" id="KW-0699">rRNA-binding</keyword>
<dbReference type="SUPFAM" id="SSF50715">
    <property type="entry name" value="Ribosomal protein L25-like"/>
    <property type="match status" value="1"/>
</dbReference>
<keyword evidence="3 6" id="KW-0689">Ribosomal protein</keyword>
<dbReference type="Proteomes" id="UP000701698">
    <property type="component" value="Unassembled WGS sequence"/>
</dbReference>
<feature type="non-terminal residue" evidence="6">
    <location>
        <position position="147"/>
    </location>
</feature>
<name>A0A955LGD4_UNCKA</name>
<protein>
    <submittedName>
        <fullName evidence="6">50S ribosomal protein L25</fullName>
    </submittedName>
</protein>
<dbReference type="Gene3D" id="2.170.120.20">
    <property type="entry name" value="Ribosomal protein L25, beta domain"/>
    <property type="match status" value="1"/>
</dbReference>
<dbReference type="GO" id="GO:0008097">
    <property type="term" value="F:5S rRNA binding"/>
    <property type="evidence" value="ECO:0007669"/>
    <property type="project" value="InterPro"/>
</dbReference>
<dbReference type="Pfam" id="PF01386">
    <property type="entry name" value="Ribosomal_L25p"/>
    <property type="match status" value="1"/>
</dbReference>
<accession>A0A955LGD4</accession>
<dbReference type="NCBIfam" id="TIGR00731">
    <property type="entry name" value="bL25_bact_ctc"/>
    <property type="match status" value="1"/>
</dbReference>
<evidence type="ECO:0000313" key="7">
    <source>
        <dbReference type="Proteomes" id="UP000701698"/>
    </source>
</evidence>
<dbReference type="PANTHER" id="PTHR33284:SF1">
    <property type="entry name" value="RIBOSOMAL PROTEIN L25_GLN-TRNA SYNTHETASE, ANTI-CODON-BINDING DOMAIN-CONTAINING PROTEIN"/>
    <property type="match status" value="1"/>
</dbReference>
<dbReference type="InterPro" id="IPR029751">
    <property type="entry name" value="Ribosomal_L25_dom"/>
</dbReference>
<evidence type="ECO:0000256" key="1">
    <source>
        <dbReference type="ARBA" id="ARBA00022730"/>
    </source>
</evidence>
<dbReference type="PANTHER" id="PTHR33284">
    <property type="entry name" value="RIBOSOMAL PROTEIN L25/GLN-TRNA SYNTHETASE, ANTI-CODON-BINDING DOMAIN-CONTAINING PROTEIN"/>
    <property type="match status" value="1"/>
</dbReference>
<feature type="domain" description="Large ribosomal subunit protein bL25 L25" evidence="5">
    <location>
        <begin position="7"/>
        <end position="94"/>
    </location>
</feature>
<reference evidence="6" key="1">
    <citation type="submission" date="2020-04" db="EMBL/GenBank/DDBJ databases">
        <authorList>
            <person name="Zhang T."/>
        </authorList>
    </citation>
    <scope>NUCLEOTIDE SEQUENCE</scope>
    <source>
        <strain evidence="6">HKST-UBA01</strain>
    </source>
</reference>
<proteinExistence type="predicted"/>
<dbReference type="InterPro" id="IPR037121">
    <property type="entry name" value="Ribosomal_bL25_C"/>
</dbReference>
<evidence type="ECO:0000256" key="3">
    <source>
        <dbReference type="ARBA" id="ARBA00022980"/>
    </source>
</evidence>
<evidence type="ECO:0000259" key="5">
    <source>
        <dbReference type="Pfam" id="PF01386"/>
    </source>
</evidence>
<gene>
    <name evidence="6" type="ORF">KC571_01855</name>
</gene>
<dbReference type="CDD" id="cd00495">
    <property type="entry name" value="Ribosomal_L25_TL5_CTC"/>
    <property type="match status" value="1"/>
</dbReference>
<dbReference type="InterPro" id="IPR011035">
    <property type="entry name" value="Ribosomal_bL25/Gln-tRNA_synth"/>
</dbReference>
<organism evidence="6 7">
    <name type="scientific">candidate division WWE3 bacterium</name>
    <dbReference type="NCBI Taxonomy" id="2053526"/>
    <lineage>
        <taxon>Bacteria</taxon>
        <taxon>Katanobacteria</taxon>
    </lineage>
</organism>
<comment type="caution">
    <text evidence="6">The sequence shown here is derived from an EMBL/GenBank/DDBJ whole genome shotgun (WGS) entry which is preliminary data.</text>
</comment>
<dbReference type="InterPro" id="IPR020930">
    <property type="entry name" value="Ribosomal_uL5_bac-type"/>
</dbReference>
<dbReference type="GO" id="GO:0006412">
    <property type="term" value="P:translation"/>
    <property type="evidence" value="ECO:0007669"/>
    <property type="project" value="InterPro"/>
</dbReference>
<reference evidence="6" key="2">
    <citation type="journal article" date="2021" name="Microbiome">
        <title>Successional dynamics and alternative stable states in a saline activated sludge microbial community over 9 years.</title>
        <authorList>
            <person name="Wang Y."/>
            <person name="Ye J."/>
            <person name="Ju F."/>
            <person name="Liu L."/>
            <person name="Boyd J.A."/>
            <person name="Deng Y."/>
            <person name="Parks D.H."/>
            <person name="Jiang X."/>
            <person name="Yin X."/>
            <person name="Woodcroft B.J."/>
            <person name="Tyson G.W."/>
            <person name="Hugenholtz P."/>
            <person name="Polz M.F."/>
            <person name="Zhang T."/>
        </authorList>
    </citation>
    <scope>NUCLEOTIDE SEQUENCE</scope>
    <source>
        <strain evidence="6">HKST-UBA01</strain>
    </source>
</reference>
<dbReference type="InterPro" id="IPR020056">
    <property type="entry name" value="Rbsml_bL25/Gln-tRNA_synth_N"/>
</dbReference>
<dbReference type="InterPro" id="IPR001021">
    <property type="entry name" value="Ribosomal_bL25_long"/>
</dbReference>
<dbReference type="AlphaFoldDB" id="A0A955LGD4"/>
<keyword evidence="2" id="KW-0694">RNA-binding</keyword>
<sequence>MSEFTDLAVQSRSLFGDKVKQLRRSGFVPANIHGSGIESVAIQVETPNLIKLVSQVGESEIVTITIEGEKDTRPVLISEVQKDPVSYDVLHVDFRQVDLTKEVTVEAEIKLEGEPAILKTGKAILLELLDTLEVTALPNKLPSEIIV</sequence>
<evidence type="ECO:0000313" key="6">
    <source>
        <dbReference type="EMBL" id="MCA9390122.1"/>
    </source>
</evidence>
<dbReference type="GO" id="GO:0003735">
    <property type="term" value="F:structural constituent of ribosome"/>
    <property type="evidence" value="ECO:0007669"/>
    <property type="project" value="InterPro"/>
</dbReference>